<sequence>MRTNTAIAARAPKNLSGPGLRTFFGIMEAWGIDEPLRLRLLGVPRATYYRWKRAPEQARLSHDTMERLSYLFGIYKALQILLPDPKAADGWVKRPNRNPVFGGRAPIERMGAGQVADLYVVRQHLDAERGWS</sequence>
<dbReference type="InterPro" id="IPR046847">
    <property type="entry name" value="Xre-like_HTH"/>
</dbReference>
<dbReference type="Pfam" id="PF20432">
    <property type="entry name" value="Xre-like-HTH"/>
    <property type="match status" value="1"/>
</dbReference>
<evidence type="ECO:0000313" key="4">
    <source>
        <dbReference type="Proteomes" id="UP000178885"/>
    </source>
</evidence>
<evidence type="ECO:0000313" key="3">
    <source>
        <dbReference type="EMBL" id="OGI48704.1"/>
    </source>
</evidence>
<evidence type="ECO:0000259" key="1">
    <source>
        <dbReference type="Pfam" id="PF09722"/>
    </source>
</evidence>
<accession>A0A1F6TU96</accession>
<proteinExistence type="predicted"/>
<dbReference type="AlphaFoldDB" id="A0A1F6TU96"/>
<comment type="caution">
    <text evidence="3">The sequence shown here is derived from an EMBL/GenBank/DDBJ whole genome shotgun (WGS) entry which is preliminary data.</text>
</comment>
<evidence type="ECO:0000259" key="2">
    <source>
        <dbReference type="Pfam" id="PF20432"/>
    </source>
</evidence>
<dbReference type="InterPro" id="IPR024467">
    <property type="entry name" value="Xre/MbcA/ParS-like_toxin-bd"/>
</dbReference>
<gene>
    <name evidence="3" type="ORF">A2151_05360</name>
</gene>
<dbReference type="EMBL" id="MFSU01000021">
    <property type="protein sequence ID" value="OGI48704.1"/>
    <property type="molecule type" value="Genomic_DNA"/>
</dbReference>
<organism evidence="3 4">
    <name type="scientific">Candidatus Muproteobacteria bacterium RBG_16_65_34</name>
    <dbReference type="NCBI Taxonomy" id="1817760"/>
    <lineage>
        <taxon>Bacteria</taxon>
        <taxon>Pseudomonadati</taxon>
        <taxon>Pseudomonadota</taxon>
        <taxon>Candidatus Muproteobacteria</taxon>
    </lineage>
</organism>
<dbReference type="GO" id="GO:0003677">
    <property type="term" value="F:DNA binding"/>
    <property type="evidence" value="ECO:0007669"/>
    <property type="project" value="InterPro"/>
</dbReference>
<protein>
    <submittedName>
        <fullName evidence="3">Uncharacterized protein</fullName>
    </submittedName>
</protein>
<dbReference type="Proteomes" id="UP000178885">
    <property type="component" value="Unassembled WGS sequence"/>
</dbReference>
<feature type="domain" description="Antitoxin Xre/MbcA/ParS-like toxin-binding" evidence="1">
    <location>
        <begin position="77"/>
        <end position="130"/>
    </location>
</feature>
<reference evidence="3 4" key="1">
    <citation type="journal article" date="2016" name="Nat. Commun.">
        <title>Thousands of microbial genomes shed light on interconnected biogeochemical processes in an aquifer system.</title>
        <authorList>
            <person name="Anantharaman K."/>
            <person name="Brown C.T."/>
            <person name="Hug L.A."/>
            <person name="Sharon I."/>
            <person name="Castelle C.J."/>
            <person name="Probst A.J."/>
            <person name="Thomas B.C."/>
            <person name="Singh A."/>
            <person name="Wilkins M.J."/>
            <person name="Karaoz U."/>
            <person name="Brodie E.L."/>
            <person name="Williams K.H."/>
            <person name="Hubbard S.S."/>
            <person name="Banfield J.F."/>
        </authorList>
    </citation>
    <scope>NUCLEOTIDE SEQUENCE [LARGE SCALE GENOMIC DNA]</scope>
</reference>
<name>A0A1F6TU96_9PROT</name>
<feature type="domain" description="Antitoxin Xre-like helix-turn-helix" evidence="2">
    <location>
        <begin position="13"/>
        <end position="72"/>
    </location>
</feature>
<dbReference type="Pfam" id="PF09722">
    <property type="entry name" value="Xre_MbcA_ParS_C"/>
    <property type="match status" value="1"/>
</dbReference>
<dbReference type="STRING" id="1817760.A2151_05360"/>